<keyword evidence="9" id="KW-1185">Reference proteome</keyword>
<dbReference type="SUPFAM" id="SSF48403">
    <property type="entry name" value="Ankyrin repeat"/>
    <property type="match status" value="2"/>
</dbReference>
<feature type="repeat" description="ANK" evidence="4">
    <location>
        <begin position="644"/>
        <end position="676"/>
    </location>
</feature>
<dbReference type="STRING" id="7574.A0A1S3H8J0"/>
<evidence type="ECO:0000256" key="5">
    <source>
        <dbReference type="SAM" id="MobiDB-lite"/>
    </source>
</evidence>
<dbReference type="OrthoDB" id="427518at2759"/>
<dbReference type="PROSITE" id="PS50297">
    <property type="entry name" value="ANK_REP_REGION"/>
    <property type="match status" value="15"/>
</dbReference>
<evidence type="ECO:0000313" key="14">
    <source>
        <dbReference type="RefSeq" id="XP_013382307.1"/>
    </source>
</evidence>
<dbReference type="OMA" id="CKIMVPS"/>
<dbReference type="PRINTS" id="PR01415">
    <property type="entry name" value="ANKYRIN"/>
</dbReference>
<evidence type="ECO:0000256" key="2">
    <source>
        <dbReference type="ARBA" id="ARBA00022737"/>
    </source>
</evidence>
<feature type="region of interest" description="Disordered" evidence="5">
    <location>
        <begin position="1107"/>
        <end position="1153"/>
    </location>
</feature>
<dbReference type="RefSeq" id="XP_013382307.1">
    <property type="nucleotide sequence ID" value="XM_013526853.1"/>
</dbReference>
<keyword evidence="1" id="KW-0597">Phosphoprotein</keyword>
<evidence type="ECO:0000259" key="8">
    <source>
        <dbReference type="Pfam" id="PF25521"/>
    </source>
</evidence>
<evidence type="ECO:0000313" key="15">
    <source>
        <dbReference type="RefSeq" id="XP_013382308.1"/>
    </source>
</evidence>
<dbReference type="PANTHER" id="PTHR24123:SF65">
    <property type="entry name" value="ANKYRIN REPEAT DOMAIN-CONTAINING PROTEIN 50"/>
    <property type="match status" value="1"/>
</dbReference>
<feature type="region of interest" description="Disordered" evidence="5">
    <location>
        <begin position="1353"/>
        <end position="1389"/>
    </location>
</feature>
<feature type="repeat" description="ANK" evidence="4">
    <location>
        <begin position="981"/>
        <end position="1013"/>
    </location>
</feature>
<feature type="repeat" description="ANK" evidence="4">
    <location>
        <begin position="849"/>
        <end position="881"/>
    </location>
</feature>
<feature type="repeat" description="ANK" evidence="4">
    <location>
        <begin position="545"/>
        <end position="577"/>
    </location>
</feature>
<dbReference type="RefSeq" id="XP_013382302.1">
    <property type="nucleotide sequence ID" value="XM_013526848.1"/>
</dbReference>
<feature type="compositionally biased region" description="Basic and acidic residues" evidence="5">
    <location>
        <begin position="1234"/>
        <end position="1256"/>
    </location>
</feature>
<feature type="domain" description="TANC1/2-like winged helix" evidence="8">
    <location>
        <begin position="300"/>
        <end position="427"/>
    </location>
</feature>
<dbReference type="RefSeq" id="XP_013382308.1">
    <property type="nucleotide sequence ID" value="XM_013526854.1"/>
</dbReference>
<feature type="region of interest" description="Disordered" evidence="5">
    <location>
        <begin position="1183"/>
        <end position="1257"/>
    </location>
</feature>
<evidence type="ECO:0000256" key="3">
    <source>
        <dbReference type="ARBA" id="ARBA00023043"/>
    </source>
</evidence>
<feature type="domain" description="Nephrocystin 3-like N-terminal" evidence="6">
    <location>
        <begin position="15"/>
        <end position="186"/>
    </location>
</feature>
<feature type="compositionally biased region" description="Low complexity" evidence="5">
    <location>
        <begin position="1128"/>
        <end position="1153"/>
    </location>
</feature>
<evidence type="ECO:0000313" key="12">
    <source>
        <dbReference type="RefSeq" id="XP_013382303.1"/>
    </source>
</evidence>
<dbReference type="Pfam" id="PF25521">
    <property type="entry name" value="WHD_TANC1"/>
    <property type="match status" value="1"/>
</dbReference>
<feature type="repeat" description="ANK" evidence="4">
    <location>
        <begin position="611"/>
        <end position="643"/>
    </location>
</feature>
<sequence>MTTCLLQGRRFFCREWAFSKITHYLDSRSTSNTCGALMMGGPGCGKTAVCAEMTWPTGQGRQQALSKRILAYHFCQAHDIETLSLTNFILSLVDQISKSDLIEGYRDVISEPDVKAALKRETCEVNPDDAFKKGVLDPLLSIPPPSQNVFILVDSIDESYLQSINDTGTGSKTIAELLANHHQLFPTWLMLICSARKQSKSVTRLFTGFRKISLDDLRKSHVVRDVQQYILCRLDQEQGLRQHLSRETAEMLNQLHIKSNGCFLYLEKVLDGVAESFIMLREIREIPGTLNGLYLWLCQRLFVKKQFQKVQPILNVILAARSPLTEEELFRSVWTGNTTLNVDEFHSRMEALSKIIFSGQEGTKILFHHSFAEWLLDVKHCTQKYLCNAAEGHGMLAMNLTLTAPHLSPEEVHNLALHLSKAHLVAPTEGFHLPLWLIQSGAPVETSLMAGGLPKEQQVTKLLLEAGAELPKSAEESTSATLEKIEKQEKKKSESLKELVENGVGINEVDATGRPLLCAAAHQGNIAMVQLLISRGADLEAMDKTGQTALNLAARQGHSEIVSILIKAQANGDHTDTEGWTPLRSAAWGGHTEVVGLLLIAGAQVDLADSENRTALRAAAWGGHEDIVLKLLEYGADVNKVDNEGRTALIAASYMGHTEIVQHLLEHGANLNQEDCDGRTALSVAALCIPASQGGLHASVVSLLLDYGAEVDHQDKDGMTPVLVAAYEGHHEVCELLLENDADVDHTDNNGRTPLLAAASMGHAKVVSLLLFFGAAIDTIDPEGRTVLSIACAQGNVEVVQELLDRGLDELHRDNAGLTPLHMAAFEGHKEVCEALIEHGSKVNETDNEGRIPLIVAAQEGHLECVRVLLAAGSLLDHRSHDGKNAFRVAAMEGHKEVTELLIQEGTDMNYCDADGRSTLYLVALENNLVITNALLKGGADPEIADFEGRTPLHVASWQGHHEICEALLNWGANVNSVDNDCRTPLQSASWQGHFSIVKLILEFGADVEHTCNQGATSLCIAAQEGHDEIVRLLLQYGANANHADQCGRTPMRVAMKGNHQGVCKLLEEYGAFPYNSNTLNSTSTSSCDTKTSSGPAVTSIAPISNGYHATASPTESPVSTLDKRKSCMSNNSSKSSSNLTSSNSSTNQSCNSVPCDSQGMTFTQQLQQASTGRGRNRLSRVLSPVSEPQSPTQSPGGSPVSEAPSMIILPDSNIDRKPPELPPKQNKKKLISPKKEIKRLLGSPNKEKGEKDRKKSVSAVRVDIPRNFNIISNPHAELFNANDEPVWQPLPAHLAKIHSQQQKASLPAVTAKHVSANTTKTTTDQPSPKIALGLRSLSPEMRRKRISNGMVSNQSFNTKTNGNANNVGTRNGQSDNTTNDNNIANGNGMMDNQQLVLKQKLKLEYEGPVRPNGLPLKKETPL</sequence>
<organism evidence="9 14">
    <name type="scientific">Lingula anatina</name>
    <name type="common">Brachiopod</name>
    <name type="synonym">Lingula unguis</name>
    <dbReference type="NCBI Taxonomy" id="7574"/>
    <lineage>
        <taxon>Eukaryota</taxon>
        <taxon>Metazoa</taxon>
        <taxon>Spiralia</taxon>
        <taxon>Lophotrochozoa</taxon>
        <taxon>Brachiopoda</taxon>
        <taxon>Linguliformea</taxon>
        <taxon>Lingulata</taxon>
        <taxon>Lingulida</taxon>
        <taxon>Linguloidea</taxon>
        <taxon>Lingulidae</taxon>
        <taxon>Lingula</taxon>
    </lineage>
</organism>
<feature type="repeat" description="ANK" evidence="4">
    <location>
        <begin position="783"/>
        <end position="815"/>
    </location>
</feature>
<dbReference type="Gene3D" id="1.25.40.20">
    <property type="entry name" value="Ankyrin repeat-containing domain"/>
    <property type="match status" value="6"/>
</dbReference>
<feature type="repeat" description="ANK" evidence="4">
    <location>
        <begin position="677"/>
        <end position="716"/>
    </location>
</feature>
<feature type="domain" description="TANC1/2-like AAA+ ATPase lid" evidence="7">
    <location>
        <begin position="215"/>
        <end position="299"/>
    </location>
</feature>
<evidence type="ECO:0000313" key="11">
    <source>
        <dbReference type="RefSeq" id="XP_013382302.1"/>
    </source>
</evidence>
<feature type="compositionally biased region" description="Low complexity" evidence="5">
    <location>
        <begin position="1187"/>
        <end position="1200"/>
    </location>
</feature>
<feature type="repeat" description="ANK" evidence="4">
    <location>
        <begin position="1014"/>
        <end position="1046"/>
    </location>
</feature>
<evidence type="ECO:0000256" key="4">
    <source>
        <dbReference type="PROSITE-ProRule" id="PRU00023"/>
    </source>
</evidence>
<feature type="repeat" description="ANK" evidence="4">
    <location>
        <begin position="948"/>
        <end position="980"/>
    </location>
</feature>
<dbReference type="Pfam" id="PF24883">
    <property type="entry name" value="NPHP3_N"/>
    <property type="match status" value="1"/>
</dbReference>
<dbReference type="Pfam" id="PF25520">
    <property type="entry name" value="AAA_lid_TANC1"/>
    <property type="match status" value="1"/>
</dbReference>
<feature type="repeat" description="ANK" evidence="4">
    <location>
        <begin position="882"/>
        <end position="914"/>
    </location>
</feature>
<dbReference type="KEGG" id="lak:106153074"/>
<dbReference type="InterPro" id="IPR058018">
    <property type="entry name" value="AAA_lid_TANC1/2"/>
</dbReference>
<dbReference type="Pfam" id="PF00023">
    <property type="entry name" value="Ank"/>
    <property type="match status" value="1"/>
</dbReference>
<keyword evidence="3 4" id="KW-0040">ANK repeat</keyword>
<evidence type="ECO:0000313" key="13">
    <source>
        <dbReference type="RefSeq" id="XP_013382304.1"/>
    </source>
</evidence>
<dbReference type="InterPro" id="IPR036770">
    <property type="entry name" value="Ankyrin_rpt-contain_sf"/>
</dbReference>
<dbReference type="InterPro" id="IPR002110">
    <property type="entry name" value="Ankyrin_rpt"/>
</dbReference>
<feature type="repeat" description="ANK" evidence="4">
    <location>
        <begin position="512"/>
        <end position="544"/>
    </location>
</feature>
<accession>A0A1S3H8J0</accession>
<dbReference type="GeneID" id="106153074"/>
<feature type="compositionally biased region" description="Polar residues" evidence="5">
    <location>
        <begin position="1353"/>
        <end position="1376"/>
    </location>
</feature>
<feature type="repeat" description="ANK" evidence="4">
    <location>
        <begin position="750"/>
        <end position="782"/>
    </location>
</feature>
<name>A0A1S3H8J0_LINAN</name>
<feature type="compositionally biased region" description="Low complexity" evidence="5">
    <location>
        <begin position="1377"/>
        <end position="1389"/>
    </location>
</feature>
<dbReference type="RefSeq" id="XP_013382303.1">
    <property type="nucleotide sequence ID" value="XM_013526849.1"/>
</dbReference>
<dbReference type="PANTHER" id="PTHR24123">
    <property type="entry name" value="ANKYRIN REPEAT-CONTAINING"/>
    <property type="match status" value="1"/>
</dbReference>
<dbReference type="InterPro" id="IPR056884">
    <property type="entry name" value="NPHP3-like_N"/>
</dbReference>
<dbReference type="PROSITE" id="PS50088">
    <property type="entry name" value="ANK_REPEAT"/>
    <property type="match status" value="16"/>
</dbReference>
<reference evidence="10 11" key="1">
    <citation type="submission" date="2025-04" db="UniProtKB">
        <authorList>
            <consortium name="RefSeq"/>
        </authorList>
    </citation>
    <scope>IDENTIFICATION</scope>
    <source>
        <tissue evidence="10 11">Gonads</tissue>
    </source>
</reference>
<dbReference type="InterPro" id="IPR051165">
    <property type="entry name" value="Multifunctional_ANK_Repeat"/>
</dbReference>
<evidence type="ECO:0000259" key="7">
    <source>
        <dbReference type="Pfam" id="PF25520"/>
    </source>
</evidence>
<proteinExistence type="predicted"/>
<gene>
    <name evidence="10 11 12 13 14 15" type="primary">LOC106153074</name>
</gene>
<dbReference type="Proteomes" id="UP000085678">
    <property type="component" value="Unplaced"/>
</dbReference>
<feature type="repeat" description="ANK" evidence="4">
    <location>
        <begin position="816"/>
        <end position="848"/>
    </location>
</feature>
<dbReference type="Pfam" id="PF13637">
    <property type="entry name" value="Ank_4"/>
    <property type="match status" value="2"/>
</dbReference>
<evidence type="ECO:0000259" key="6">
    <source>
        <dbReference type="Pfam" id="PF24883"/>
    </source>
</evidence>
<feature type="repeat" description="ANK" evidence="4">
    <location>
        <begin position="578"/>
        <end position="610"/>
    </location>
</feature>
<dbReference type="RefSeq" id="XP_013382304.1">
    <property type="nucleotide sequence ID" value="XM_013526850.1"/>
</dbReference>
<evidence type="ECO:0000313" key="10">
    <source>
        <dbReference type="RefSeq" id="XP_013382301.1"/>
    </source>
</evidence>
<dbReference type="RefSeq" id="XP_013382301.1">
    <property type="nucleotide sequence ID" value="XM_013526847.1"/>
</dbReference>
<feature type="repeat" description="ANK" evidence="4">
    <location>
        <begin position="915"/>
        <end position="947"/>
    </location>
</feature>
<evidence type="ECO:0000313" key="9">
    <source>
        <dbReference type="Proteomes" id="UP000085678"/>
    </source>
</evidence>
<protein>
    <submittedName>
        <fullName evidence="10 11">Ankyrin repeat domain-containing protein 50</fullName>
    </submittedName>
</protein>
<keyword evidence="2" id="KW-0677">Repeat</keyword>
<dbReference type="Pfam" id="PF12796">
    <property type="entry name" value="Ank_2"/>
    <property type="match status" value="5"/>
</dbReference>
<dbReference type="InterPro" id="IPR058056">
    <property type="entry name" value="WH_TANC1/2"/>
</dbReference>
<evidence type="ECO:0000256" key="1">
    <source>
        <dbReference type="ARBA" id="ARBA00022553"/>
    </source>
</evidence>
<feature type="repeat" description="ANK" evidence="4">
    <location>
        <begin position="717"/>
        <end position="749"/>
    </location>
</feature>
<dbReference type="SMART" id="SM00248">
    <property type="entry name" value="ANK"/>
    <property type="match status" value="17"/>
</dbReference>